<organism evidence="2 3">
    <name type="scientific">Gracilimonas mengyeensis</name>
    <dbReference type="NCBI Taxonomy" id="1302730"/>
    <lineage>
        <taxon>Bacteria</taxon>
        <taxon>Pseudomonadati</taxon>
        <taxon>Balneolota</taxon>
        <taxon>Balneolia</taxon>
        <taxon>Balneolales</taxon>
        <taxon>Balneolaceae</taxon>
        <taxon>Gracilimonas</taxon>
    </lineage>
</organism>
<dbReference type="GO" id="GO:0005737">
    <property type="term" value="C:cytoplasm"/>
    <property type="evidence" value="ECO:0007669"/>
    <property type="project" value="TreeGrafter"/>
</dbReference>
<reference evidence="2 3" key="1">
    <citation type="submission" date="2017-05" db="EMBL/GenBank/DDBJ databases">
        <authorList>
            <person name="Varghese N."/>
            <person name="Submissions S."/>
        </authorList>
    </citation>
    <scope>NUCLEOTIDE SEQUENCE [LARGE SCALE GENOMIC DNA]</scope>
    <source>
        <strain evidence="2 3">DSM 21985</strain>
    </source>
</reference>
<sequence>MKSDKTKAVLIIGCGWTGKKLGQYLNYKGYTVFGTTRSQSNFPDLREHSIEPVQLELPANDPSDITLPEADTVVVSISPGSRQGDRSHYPKAIAQLARVLGDDNAQVLMYSSSSVYGRDATGVKTEEDATPDAANDHAILAAEGELRAQMPEAVILRLTGLCGDDRHPITYLAGKTELKNGDAPVNLVHREDIIRATELMIEENVHGEIFNVCSPEHPAKKKIYPAMAKKLNLEPPVYQDGGADGKVVSPQKLMDTFNFEFVHPDPMEFSPKI</sequence>
<dbReference type="OrthoDB" id="751203at2"/>
<feature type="domain" description="NAD-dependent epimerase/dehydratase" evidence="1">
    <location>
        <begin position="9"/>
        <end position="213"/>
    </location>
</feature>
<dbReference type="Proteomes" id="UP000317557">
    <property type="component" value="Unassembled WGS sequence"/>
</dbReference>
<keyword evidence="3" id="KW-1185">Reference proteome</keyword>
<name>A0A521F5C8_9BACT</name>
<evidence type="ECO:0000259" key="1">
    <source>
        <dbReference type="Pfam" id="PF01370"/>
    </source>
</evidence>
<dbReference type="InterPro" id="IPR051783">
    <property type="entry name" value="NAD(P)-dependent_oxidoreduct"/>
</dbReference>
<dbReference type="GO" id="GO:0004029">
    <property type="term" value="F:aldehyde dehydrogenase (NAD+) activity"/>
    <property type="evidence" value="ECO:0007669"/>
    <property type="project" value="TreeGrafter"/>
</dbReference>
<evidence type="ECO:0000313" key="3">
    <source>
        <dbReference type="Proteomes" id="UP000317557"/>
    </source>
</evidence>
<proteinExistence type="predicted"/>
<dbReference type="AlphaFoldDB" id="A0A521F5C8"/>
<dbReference type="Gene3D" id="3.40.50.720">
    <property type="entry name" value="NAD(P)-binding Rossmann-like Domain"/>
    <property type="match status" value="1"/>
</dbReference>
<protein>
    <submittedName>
        <fullName evidence="2">Nucleoside-diphosphate-sugar epimerase</fullName>
    </submittedName>
</protein>
<dbReference type="Pfam" id="PF01370">
    <property type="entry name" value="Epimerase"/>
    <property type="match status" value="1"/>
</dbReference>
<gene>
    <name evidence="2" type="ORF">SAMN06265219_11513</name>
</gene>
<dbReference type="EMBL" id="FXTP01000015">
    <property type="protein sequence ID" value="SMO90851.1"/>
    <property type="molecule type" value="Genomic_DNA"/>
</dbReference>
<dbReference type="InterPro" id="IPR001509">
    <property type="entry name" value="Epimerase_deHydtase"/>
</dbReference>
<dbReference type="SUPFAM" id="SSF51735">
    <property type="entry name" value="NAD(P)-binding Rossmann-fold domains"/>
    <property type="match status" value="1"/>
</dbReference>
<evidence type="ECO:0000313" key="2">
    <source>
        <dbReference type="EMBL" id="SMO90851.1"/>
    </source>
</evidence>
<dbReference type="RefSeq" id="WP_142455585.1">
    <property type="nucleotide sequence ID" value="NZ_FXTP01000015.1"/>
</dbReference>
<accession>A0A521F5C8</accession>
<dbReference type="PANTHER" id="PTHR48079">
    <property type="entry name" value="PROTEIN YEEZ"/>
    <property type="match status" value="1"/>
</dbReference>
<dbReference type="PANTHER" id="PTHR48079:SF6">
    <property type="entry name" value="NAD(P)-BINDING DOMAIN-CONTAINING PROTEIN-RELATED"/>
    <property type="match status" value="1"/>
</dbReference>
<dbReference type="InterPro" id="IPR036291">
    <property type="entry name" value="NAD(P)-bd_dom_sf"/>
</dbReference>